<keyword evidence="3" id="KW-0010">Activator</keyword>
<dbReference type="Pfam" id="PF07739">
    <property type="entry name" value="TipAS"/>
    <property type="match status" value="1"/>
</dbReference>
<dbReference type="AlphaFoldDB" id="A0A1J0W2Q8"/>
<feature type="domain" description="HTH merR-type" evidence="6">
    <location>
        <begin position="11"/>
        <end position="78"/>
    </location>
</feature>
<dbReference type="Proteomes" id="UP000183810">
    <property type="component" value="Chromosome"/>
</dbReference>
<dbReference type="InterPro" id="IPR012925">
    <property type="entry name" value="TipAS_dom"/>
</dbReference>
<keyword evidence="8" id="KW-1185">Reference proteome</keyword>
<dbReference type="RefSeq" id="WP_071931671.1">
    <property type="nucleotide sequence ID" value="NZ_CP018082.1"/>
</dbReference>
<dbReference type="PANTHER" id="PTHR30204">
    <property type="entry name" value="REDOX-CYCLING DRUG-SENSING TRANSCRIPTIONAL ACTIVATOR SOXR"/>
    <property type="match status" value="1"/>
</dbReference>
<dbReference type="Gene3D" id="1.10.1660.10">
    <property type="match status" value="1"/>
</dbReference>
<dbReference type="InterPro" id="IPR009061">
    <property type="entry name" value="DNA-bd_dom_put_sf"/>
</dbReference>
<dbReference type="InterPro" id="IPR000551">
    <property type="entry name" value="MerR-type_HTH_dom"/>
</dbReference>
<dbReference type="PROSITE" id="PS00552">
    <property type="entry name" value="HTH_MERR_1"/>
    <property type="match status" value="1"/>
</dbReference>
<evidence type="ECO:0000256" key="4">
    <source>
        <dbReference type="ARBA" id="ARBA00023163"/>
    </source>
</evidence>
<evidence type="ECO:0000256" key="2">
    <source>
        <dbReference type="ARBA" id="ARBA00023125"/>
    </source>
</evidence>
<accession>A0A1J0W2Q8</accession>
<protein>
    <submittedName>
        <fullName evidence="7">MerR family transcriptional regulator</fullName>
    </submittedName>
</protein>
<dbReference type="EMBL" id="CP018082">
    <property type="protein sequence ID" value="APE38505.1"/>
    <property type="molecule type" value="Genomic_DNA"/>
</dbReference>
<organism evidence="7 8">
    <name type="scientific">Nocardia mangyaensis</name>
    <dbReference type="NCBI Taxonomy" id="2213200"/>
    <lineage>
        <taxon>Bacteria</taxon>
        <taxon>Bacillati</taxon>
        <taxon>Actinomycetota</taxon>
        <taxon>Actinomycetes</taxon>
        <taxon>Mycobacteriales</taxon>
        <taxon>Nocardiaceae</taxon>
        <taxon>Nocardia</taxon>
    </lineage>
</organism>
<gene>
    <name evidence="7" type="ORF">BOX37_19250</name>
</gene>
<dbReference type="SUPFAM" id="SSF89082">
    <property type="entry name" value="Antibiotic binding domain of TipA-like multidrug resistance regulators"/>
    <property type="match status" value="1"/>
</dbReference>
<evidence type="ECO:0000313" key="8">
    <source>
        <dbReference type="Proteomes" id="UP000183810"/>
    </source>
</evidence>
<keyword evidence="1" id="KW-0805">Transcription regulation</keyword>
<dbReference type="SMART" id="SM00422">
    <property type="entry name" value="HTH_MERR"/>
    <property type="match status" value="1"/>
</dbReference>
<dbReference type="PANTHER" id="PTHR30204:SF90">
    <property type="entry name" value="HTH-TYPE TRANSCRIPTIONAL ACTIVATOR MTA"/>
    <property type="match status" value="1"/>
</dbReference>
<dbReference type="SUPFAM" id="SSF46955">
    <property type="entry name" value="Putative DNA-binding domain"/>
    <property type="match status" value="1"/>
</dbReference>
<name>A0A1J0W2Q8_9NOCA</name>
<dbReference type="OrthoDB" id="9809391at2"/>
<evidence type="ECO:0000256" key="3">
    <source>
        <dbReference type="ARBA" id="ARBA00023159"/>
    </source>
</evidence>
<dbReference type="Pfam" id="PF13411">
    <property type="entry name" value="MerR_1"/>
    <property type="match status" value="1"/>
</dbReference>
<reference evidence="7" key="1">
    <citation type="submission" date="2016-11" db="EMBL/GenBank/DDBJ databases">
        <authorList>
            <person name="Jaros S."/>
            <person name="Januszkiewicz K."/>
            <person name="Wedrychowicz H."/>
        </authorList>
    </citation>
    <scope>NUCLEOTIDE SEQUENCE [LARGE SCALE GENOMIC DNA]</scope>
    <source>
        <strain evidence="7">Y48</strain>
    </source>
</reference>
<dbReference type="GO" id="GO:0003677">
    <property type="term" value="F:DNA binding"/>
    <property type="evidence" value="ECO:0007669"/>
    <property type="project" value="UniProtKB-KW"/>
</dbReference>
<keyword evidence="5" id="KW-0175">Coiled coil</keyword>
<evidence type="ECO:0000259" key="6">
    <source>
        <dbReference type="PROSITE" id="PS50937"/>
    </source>
</evidence>
<evidence type="ECO:0000313" key="7">
    <source>
        <dbReference type="EMBL" id="APE38505.1"/>
    </source>
</evidence>
<dbReference type="Gene3D" id="1.10.490.50">
    <property type="entry name" value="Antibiotic binding domain of TipA-like multidrug resistance regulators"/>
    <property type="match status" value="1"/>
</dbReference>
<feature type="coiled-coil region" evidence="5">
    <location>
        <begin position="84"/>
        <end position="111"/>
    </location>
</feature>
<dbReference type="InterPro" id="IPR047057">
    <property type="entry name" value="MerR_fam"/>
</dbReference>
<dbReference type="InterPro" id="IPR036244">
    <property type="entry name" value="TipA-like_antibiotic-bd"/>
</dbReference>
<evidence type="ECO:0000256" key="1">
    <source>
        <dbReference type="ARBA" id="ARBA00023015"/>
    </source>
</evidence>
<evidence type="ECO:0000256" key="5">
    <source>
        <dbReference type="SAM" id="Coils"/>
    </source>
</evidence>
<dbReference type="GO" id="GO:0003700">
    <property type="term" value="F:DNA-binding transcription factor activity"/>
    <property type="evidence" value="ECO:0007669"/>
    <property type="project" value="InterPro"/>
</dbReference>
<dbReference type="PRINTS" id="PR00040">
    <property type="entry name" value="HTHMERR"/>
</dbReference>
<dbReference type="CDD" id="cd01106">
    <property type="entry name" value="HTH_TipAL-Mta"/>
    <property type="match status" value="1"/>
</dbReference>
<keyword evidence="2" id="KW-0238">DNA-binding</keyword>
<sequence length="267" mass="29323">MAQPSTTDHRTVGAAARLLGVTTRTLHHWDTVGLVSPSERTPAGYRLYTAADLARAHRVLVYRELGVALDEIGALLDAPAAEALSTLRRQRDELGARIDRLEQMAEAVDRMIAARESGILLSAEDQIAIFGGHWQPAWVDQAHEQWGDTPQWAQYAERAATRSAADWQRITAETEALHADLAAACRSGVVPGDPRADALAERHRASLSQYFDCTHAMHVCLGRRYITDPDYTAFYDGLTPGLTAWLRDIIDANARANGTDPATATWE</sequence>
<dbReference type="PROSITE" id="PS50937">
    <property type="entry name" value="HTH_MERR_2"/>
    <property type="match status" value="1"/>
</dbReference>
<keyword evidence="4" id="KW-0804">Transcription</keyword>
<proteinExistence type="predicted"/>
<dbReference type="KEGG" id="nsl:BOX37_19250"/>